<evidence type="ECO:0000256" key="3">
    <source>
        <dbReference type="SAM" id="Phobius"/>
    </source>
</evidence>
<sequence length="421" mass="47592">MREKKYRLPQQSKRKINYTHLGMLCGIAVAALVLVIAAVVIVVRVITYDPFPEDASLTKEAGSVQSEISEEDALKIRYPSFEDEDLDQAVQDVVKQLRENTDGEDTVIDYRSKTIFDTYTSVLFKITKTAEDGSTKISYASMLYDGNAQKALSVDDVFRNQVERDLLDGRKLEDVTAMELNEKDVTLYFSDGKSLPIVFSEHKEYIALNDPDIPSLYQNEPLSIAESPQIDPDKPMVAITFDDGPNPATTPELLDLLKKYDVRCTFFMVGKNAEANPDIVKRIYQEGHELGNHSWDHADLSQLNEAQIIEELQSTDDAIFKACGHDPLYIRPPFGAMSDVYQNTVDRDSILWTIDTRDWESHDASKIKKIIDTYVSDGSIILLHDIHEDSVKAMKSVIPELLEKGYQLVTVSDLYKYGRIS</sequence>
<accession>A0A9D2SVD6</accession>
<dbReference type="EMBL" id="DWWM01000001">
    <property type="protein sequence ID" value="HJC35521.1"/>
    <property type="molecule type" value="Genomic_DNA"/>
</dbReference>
<dbReference type="PANTHER" id="PTHR10587:SF133">
    <property type="entry name" value="CHITIN DEACETYLASE 1-RELATED"/>
    <property type="match status" value="1"/>
</dbReference>
<keyword evidence="3" id="KW-0812">Transmembrane</keyword>
<reference evidence="5" key="1">
    <citation type="journal article" date="2021" name="PeerJ">
        <title>Extensive microbial diversity within the chicken gut microbiome revealed by metagenomics and culture.</title>
        <authorList>
            <person name="Gilroy R."/>
            <person name="Ravi A."/>
            <person name="Getino M."/>
            <person name="Pursley I."/>
            <person name="Horton D.L."/>
            <person name="Alikhan N.F."/>
            <person name="Baker D."/>
            <person name="Gharbi K."/>
            <person name="Hall N."/>
            <person name="Watson M."/>
            <person name="Adriaenssens E.M."/>
            <person name="Foster-Nyarko E."/>
            <person name="Jarju S."/>
            <person name="Secka A."/>
            <person name="Antonio M."/>
            <person name="Oren A."/>
            <person name="Chaudhuri R.R."/>
            <person name="La Ragione R."/>
            <person name="Hildebrand F."/>
            <person name="Pallen M.J."/>
        </authorList>
    </citation>
    <scope>NUCLEOTIDE SEQUENCE</scope>
    <source>
        <strain evidence="5">CHK187-11901</strain>
    </source>
</reference>
<evidence type="ECO:0000256" key="2">
    <source>
        <dbReference type="ARBA" id="ARBA00022801"/>
    </source>
</evidence>
<organism evidence="5 6">
    <name type="scientific">Candidatus Merdibacter merdavium</name>
    <dbReference type="NCBI Taxonomy" id="2838692"/>
    <lineage>
        <taxon>Bacteria</taxon>
        <taxon>Bacillati</taxon>
        <taxon>Bacillota</taxon>
        <taxon>Erysipelotrichia</taxon>
        <taxon>Erysipelotrichales</taxon>
        <taxon>Erysipelotrichaceae</taxon>
        <taxon>Merdibacter</taxon>
    </lineage>
</organism>
<dbReference type="AlphaFoldDB" id="A0A9D2SVD6"/>
<dbReference type="GO" id="GO:0016020">
    <property type="term" value="C:membrane"/>
    <property type="evidence" value="ECO:0007669"/>
    <property type="project" value="TreeGrafter"/>
</dbReference>
<dbReference type="SUPFAM" id="SSF88713">
    <property type="entry name" value="Glycoside hydrolase/deacetylase"/>
    <property type="match status" value="1"/>
</dbReference>
<dbReference type="GO" id="GO:0016810">
    <property type="term" value="F:hydrolase activity, acting on carbon-nitrogen (but not peptide) bonds"/>
    <property type="evidence" value="ECO:0007669"/>
    <property type="project" value="InterPro"/>
</dbReference>
<dbReference type="InterPro" id="IPR011330">
    <property type="entry name" value="Glyco_hydro/deAcase_b/a-brl"/>
</dbReference>
<dbReference type="Proteomes" id="UP000823896">
    <property type="component" value="Unassembled WGS sequence"/>
</dbReference>
<comment type="caution">
    <text evidence="5">The sequence shown here is derived from an EMBL/GenBank/DDBJ whole genome shotgun (WGS) entry which is preliminary data.</text>
</comment>
<evidence type="ECO:0000313" key="6">
    <source>
        <dbReference type="Proteomes" id="UP000823896"/>
    </source>
</evidence>
<proteinExistence type="predicted"/>
<keyword evidence="3" id="KW-0472">Membrane</keyword>
<dbReference type="Gene3D" id="3.20.20.370">
    <property type="entry name" value="Glycoside hydrolase/deacetylase"/>
    <property type="match status" value="1"/>
</dbReference>
<feature type="domain" description="NodB homology" evidence="4">
    <location>
        <begin position="235"/>
        <end position="409"/>
    </location>
</feature>
<dbReference type="InterPro" id="IPR050248">
    <property type="entry name" value="Polysacc_deacetylase_ArnD"/>
</dbReference>
<dbReference type="GO" id="GO:0005975">
    <property type="term" value="P:carbohydrate metabolic process"/>
    <property type="evidence" value="ECO:0007669"/>
    <property type="project" value="InterPro"/>
</dbReference>
<dbReference type="PANTHER" id="PTHR10587">
    <property type="entry name" value="GLYCOSYL TRANSFERASE-RELATED"/>
    <property type="match status" value="1"/>
</dbReference>
<keyword evidence="1" id="KW-0479">Metal-binding</keyword>
<evidence type="ECO:0000256" key="1">
    <source>
        <dbReference type="ARBA" id="ARBA00022723"/>
    </source>
</evidence>
<dbReference type="PROSITE" id="PS51677">
    <property type="entry name" value="NODB"/>
    <property type="match status" value="1"/>
</dbReference>
<name>A0A9D2SVD6_9FIRM</name>
<feature type="transmembrane region" description="Helical" evidence="3">
    <location>
        <begin position="21"/>
        <end position="46"/>
    </location>
</feature>
<keyword evidence="3" id="KW-1133">Transmembrane helix</keyword>
<dbReference type="GO" id="GO:0046872">
    <property type="term" value="F:metal ion binding"/>
    <property type="evidence" value="ECO:0007669"/>
    <property type="project" value="UniProtKB-KW"/>
</dbReference>
<keyword evidence="2" id="KW-0378">Hydrolase</keyword>
<reference evidence="5" key="2">
    <citation type="submission" date="2021-04" db="EMBL/GenBank/DDBJ databases">
        <authorList>
            <person name="Gilroy R."/>
        </authorList>
    </citation>
    <scope>NUCLEOTIDE SEQUENCE</scope>
    <source>
        <strain evidence="5">CHK187-11901</strain>
    </source>
</reference>
<protein>
    <submittedName>
        <fullName evidence="5">Polysaccharide deacetylase family protein</fullName>
    </submittedName>
</protein>
<gene>
    <name evidence="5" type="ORF">H9702_00115</name>
</gene>
<dbReference type="InterPro" id="IPR002509">
    <property type="entry name" value="NODB_dom"/>
</dbReference>
<evidence type="ECO:0000259" key="4">
    <source>
        <dbReference type="PROSITE" id="PS51677"/>
    </source>
</evidence>
<evidence type="ECO:0000313" key="5">
    <source>
        <dbReference type="EMBL" id="HJC35521.1"/>
    </source>
</evidence>
<dbReference type="Pfam" id="PF01522">
    <property type="entry name" value="Polysacc_deac_1"/>
    <property type="match status" value="1"/>
</dbReference>
<dbReference type="CDD" id="cd10954">
    <property type="entry name" value="CE4_CtAXE_like"/>
    <property type="match status" value="1"/>
</dbReference>